<protein>
    <submittedName>
        <fullName evidence="10">Protease IV (Signal peptide peptidase)</fullName>
        <ecNumber evidence="10">3.1.3.2</ecNumber>
    </submittedName>
</protein>
<dbReference type="NCBIfam" id="TIGR00706">
    <property type="entry name" value="SppA_dom"/>
    <property type="match status" value="1"/>
</dbReference>
<dbReference type="InterPro" id="IPR004634">
    <property type="entry name" value="Pept_S49_pIV"/>
</dbReference>
<organism evidence="10 11">
    <name type="scientific">Cloacimonas acidaminovorans (strain Evry)</name>
    <dbReference type="NCBI Taxonomy" id="459349"/>
    <lineage>
        <taxon>Bacteria</taxon>
        <taxon>Pseudomonadati</taxon>
        <taxon>Candidatus Cloacimonadota</taxon>
        <taxon>Candidatus Cloacimonadia</taxon>
        <taxon>Candidatus Cloacimonadales</taxon>
        <taxon>Candidatus Cloacimonadaceae</taxon>
        <taxon>Candidatus Cloacimonas</taxon>
    </lineage>
</organism>
<gene>
    <name evidence="10" type="ordered locus">CLOAM1902</name>
</gene>
<dbReference type="NCBIfam" id="TIGR00705">
    <property type="entry name" value="SppA_67K"/>
    <property type="match status" value="1"/>
</dbReference>
<dbReference type="InterPro" id="IPR047272">
    <property type="entry name" value="S49_SppA_C"/>
</dbReference>
<evidence type="ECO:0000256" key="3">
    <source>
        <dbReference type="ARBA" id="ARBA00022670"/>
    </source>
</evidence>
<dbReference type="PANTHER" id="PTHR33209:SF1">
    <property type="entry name" value="PEPTIDASE S49 DOMAIN-CONTAINING PROTEIN"/>
    <property type="match status" value="1"/>
</dbReference>
<evidence type="ECO:0000256" key="7">
    <source>
        <dbReference type="PIRSR" id="PIRSR001217-1"/>
    </source>
</evidence>
<evidence type="ECO:0000256" key="6">
    <source>
        <dbReference type="ARBA" id="ARBA00023136"/>
    </source>
</evidence>
<dbReference type="OrthoDB" id="9764363at2"/>
<dbReference type="EC" id="3.1.3.2" evidence="10"/>
<feature type="active site" description="Nucleophile" evidence="7">
    <location>
        <position position="375"/>
    </location>
</feature>
<evidence type="ECO:0000256" key="5">
    <source>
        <dbReference type="ARBA" id="ARBA00022825"/>
    </source>
</evidence>
<dbReference type="GO" id="GO:0006465">
    <property type="term" value="P:signal peptide processing"/>
    <property type="evidence" value="ECO:0007669"/>
    <property type="project" value="InterPro"/>
</dbReference>
<dbReference type="GO" id="GO:0003993">
    <property type="term" value="F:acid phosphatase activity"/>
    <property type="evidence" value="ECO:0007669"/>
    <property type="project" value="UniProtKB-EC"/>
</dbReference>
<dbReference type="InterPro" id="IPR029045">
    <property type="entry name" value="ClpP/crotonase-like_dom_sf"/>
</dbReference>
<keyword evidence="3 10" id="KW-0645">Protease</keyword>
<dbReference type="PANTHER" id="PTHR33209">
    <property type="entry name" value="PROTEASE 4"/>
    <property type="match status" value="1"/>
</dbReference>
<evidence type="ECO:0000256" key="2">
    <source>
        <dbReference type="ARBA" id="ARBA00008683"/>
    </source>
</evidence>
<dbReference type="Gene3D" id="3.90.226.10">
    <property type="entry name" value="2-enoyl-CoA Hydratase, Chain A, domain 1"/>
    <property type="match status" value="4"/>
</dbReference>
<proteinExistence type="inferred from homology"/>
<comment type="subcellular location">
    <subcellularLocation>
        <location evidence="1">Membrane</location>
    </subcellularLocation>
</comment>
<feature type="domain" description="Peptidase S49" evidence="9">
    <location>
        <begin position="116"/>
        <end position="267"/>
    </location>
</feature>
<accession>B0VJP3</accession>
<evidence type="ECO:0000259" key="9">
    <source>
        <dbReference type="Pfam" id="PF01343"/>
    </source>
</evidence>
<evidence type="ECO:0000313" key="11">
    <source>
        <dbReference type="Proteomes" id="UP000002019"/>
    </source>
</evidence>
<dbReference type="PIRSF" id="PIRSF001217">
    <property type="entry name" value="Protease_4_SppA"/>
    <property type="match status" value="1"/>
</dbReference>
<dbReference type="RefSeq" id="WP_015425586.1">
    <property type="nucleotide sequence ID" value="NC_020449.1"/>
</dbReference>
<reference evidence="10 11" key="1">
    <citation type="journal article" date="2008" name="J. Bacteriol.">
        <title>'Candidatus Cloacamonas acidaminovorans': genome sequence reconstruction provides a first glimpse of a new bacterial division.</title>
        <authorList>
            <person name="Pelletier E."/>
            <person name="Kreimeyer A."/>
            <person name="Bocs S."/>
            <person name="Rouy Z."/>
            <person name="Gyapay G."/>
            <person name="Chouari R."/>
            <person name="Riviere D."/>
            <person name="Ganesan A."/>
            <person name="Daegelen P."/>
            <person name="Sghir A."/>
            <person name="Cohen G.N."/>
            <person name="Medigue C."/>
            <person name="Weissenbach J."/>
            <person name="Le Paslier D."/>
        </authorList>
    </citation>
    <scope>NUCLEOTIDE SEQUENCE [LARGE SCALE GENOMIC DNA]</scope>
    <source>
        <strain evidence="11">Evry</strain>
    </source>
</reference>
<dbReference type="EMBL" id="CU466930">
    <property type="protein sequence ID" value="CAO81728.1"/>
    <property type="molecule type" value="Genomic_DNA"/>
</dbReference>
<dbReference type="InterPro" id="IPR002142">
    <property type="entry name" value="Peptidase_S49"/>
</dbReference>
<keyword evidence="8" id="KW-1133">Transmembrane helix</keyword>
<feature type="domain" description="Peptidase S49" evidence="9">
    <location>
        <begin position="359"/>
        <end position="509"/>
    </location>
</feature>
<dbReference type="Pfam" id="PF01343">
    <property type="entry name" value="Peptidase_S49"/>
    <property type="match status" value="2"/>
</dbReference>
<dbReference type="CDD" id="cd07023">
    <property type="entry name" value="S49_Sppa_N_C"/>
    <property type="match status" value="1"/>
</dbReference>
<name>B0VJP3_CLOAI</name>
<keyword evidence="8" id="KW-0812">Transmembrane</keyword>
<evidence type="ECO:0000313" key="10">
    <source>
        <dbReference type="EMBL" id="CAO81728.1"/>
    </source>
</evidence>
<dbReference type="InterPro" id="IPR047217">
    <property type="entry name" value="S49_SppA_67K_type_N"/>
</dbReference>
<keyword evidence="5" id="KW-0720">Serine protease</keyword>
<keyword evidence="4 10" id="KW-0378">Hydrolase</keyword>
<evidence type="ECO:0000256" key="4">
    <source>
        <dbReference type="ARBA" id="ARBA00022801"/>
    </source>
</evidence>
<dbReference type="AlphaFoldDB" id="B0VJP3"/>
<evidence type="ECO:0000256" key="1">
    <source>
        <dbReference type="ARBA" id="ARBA00004370"/>
    </source>
</evidence>
<evidence type="ECO:0000256" key="8">
    <source>
        <dbReference type="SAM" id="Phobius"/>
    </source>
</evidence>
<sequence length="571" mass="62879">MKSNKTVLWGCLIFVIALLAAFILGFIFTFGSHGAKSAKIPSNAWLYVNPSALIPDYNELEELRFVNVSSPSVQEICAKIKLAAKDERIKGILLQPQMIMTNYPALEEMSLAIGTFQKSGKPVLAFGENFTQGDYLLASCADKIYMEPSASAGLALQGVSANMLFYKEMLDKLGIKMHILQSGEYKGAGEPFSQTELSKGTRENIDAALYDIYNHLLSLVAQNRKLETTQVKDIFEKRDDFFLSAEKAKELKLIDYAMSRDEMLKSLGLEEDNFMKIANYSPTAKKKGDKIAVVYLNGNIAPVSGSNFGSQGIISEAKVKKIIKQIHQHKDIKAVVLRINSPGGSALESELIYQQLLKLKREYPLVVSMGGTAASGGYYISCAGDYLIADPGTLTGSIGVIGLIPEMAGLGKKIGVRSQTLKYGKFAGALSPLEHYDPALIESLKRSSTATYNEFKQRVMTARKISPENIEAVAEGRIFSAEDALTHKLIDEIGTLDKAIAKAAGLAKVTSYSSVNFPKKESYWEALRESDLLNLKERLQNNNDPATQLEKYLKQISATGEWLYLMPYTLE</sequence>
<dbReference type="KEGG" id="caci:CLOAM1902"/>
<dbReference type="GO" id="GO:0016020">
    <property type="term" value="C:membrane"/>
    <property type="evidence" value="ECO:0007669"/>
    <property type="project" value="UniProtKB-SubCell"/>
</dbReference>
<feature type="active site" description="Proton donor/acceptor" evidence="7">
    <location>
        <position position="186"/>
    </location>
</feature>
<dbReference type="GO" id="GO:0008236">
    <property type="term" value="F:serine-type peptidase activity"/>
    <property type="evidence" value="ECO:0007669"/>
    <property type="project" value="UniProtKB-KW"/>
</dbReference>
<keyword evidence="11" id="KW-1185">Reference proteome</keyword>
<dbReference type="SUPFAM" id="SSF52096">
    <property type="entry name" value="ClpP/crotonase"/>
    <property type="match status" value="2"/>
</dbReference>
<dbReference type="eggNOG" id="COG0616">
    <property type="taxonomic scope" value="Bacteria"/>
</dbReference>
<feature type="transmembrane region" description="Helical" evidence="8">
    <location>
        <begin position="7"/>
        <end position="30"/>
    </location>
</feature>
<dbReference type="HOGENOM" id="CLU_008856_1_1_0"/>
<dbReference type="InterPro" id="IPR004635">
    <property type="entry name" value="Pept_S49_SppA"/>
</dbReference>
<dbReference type="CDD" id="cd07018">
    <property type="entry name" value="S49_SppA_67K_type"/>
    <property type="match status" value="1"/>
</dbReference>
<dbReference type="Proteomes" id="UP000002019">
    <property type="component" value="Chromosome"/>
</dbReference>
<comment type="similarity">
    <text evidence="2">Belongs to the peptidase S49 family.</text>
</comment>
<keyword evidence="6 8" id="KW-0472">Membrane</keyword>